<keyword evidence="1" id="KW-0732">Signal</keyword>
<name>A0A9X1HBS1_9FLAO</name>
<dbReference type="EMBL" id="JAINUY010000006">
    <property type="protein sequence ID" value="MBZ4036434.1"/>
    <property type="molecule type" value="Genomic_DNA"/>
</dbReference>
<dbReference type="AlphaFoldDB" id="A0A9X1HBS1"/>
<proteinExistence type="predicted"/>
<evidence type="ECO:0000313" key="2">
    <source>
        <dbReference type="EMBL" id="MBZ4036434.1"/>
    </source>
</evidence>
<reference evidence="2 3" key="1">
    <citation type="journal article" date="2023" name="Antonie Van Leeuwenhoek">
        <title>Flavobacterium potami sp. nov., a multi-metal resistance genes harbouring bacterium isolated from shallow river silt.</title>
        <authorList>
            <person name="Li S."/>
            <person name="Mao S."/>
            <person name="Mu W."/>
            <person name="Guo B."/>
            <person name="Li C."/>
            <person name="Zhu Q."/>
            <person name="Hou X."/>
            <person name="Zhao Y."/>
            <person name="Wei S."/>
            <person name="Liu H."/>
            <person name="Liu A."/>
        </authorList>
    </citation>
    <scope>NUCLEOTIDE SEQUENCE [LARGE SCALE GENOMIC DNA]</scope>
    <source>
        <strain evidence="2 3">17A</strain>
    </source>
</reference>
<accession>A0A9X1HBS1</accession>
<evidence type="ECO:0000313" key="3">
    <source>
        <dbReference type="Proteomes" id="UP001139366"/>
    </source>
</evidence>
<evidence type="ECO:0000256" key="1">
    <source>
        <dbReference type="SAM" id="SignalP"/>
    </source>
</evidence>
<sequence length="425" mass="49229">MKRKITLLLVALFFVSFSVKITAQSYKSEVVSFYNYMYPENYLPTGYHSYSVKLHLSPDLIVVFVDGEKKGTRPPLAFNALFTEKDLMRSIVGTDTEPDVKGYHIPTIIELGYTTRDAESKDHFIIDISIKNVAYTATITETKNVDPPFSYQIFYRYDAVYKIINSATKEVVMEKSFNIKEPTTILGGFEGYKVGGKTRAEVASYLTVNIDRDLLFNQVVKNLQSNLRSRLVSWIDVAYYQEGYYFSRISKEDKNPIFAKLNQNVDVIEKWAKGKEEPVLDDALIAANTEFIEKNNLVIKDESKLFQDEVRLKNYQNVLKKKKVLTDFILKMDQYSKELDQKDKGQKVALWACYVNMASSFELLNNSKSSLEYIQKAYDLKYQEGKVRNIEEEVKAREAKRNVFFDANGEIKKDVNERYFKYLTL</sequence>
<comment type="caution">
    <text evidence="2">The sequence shown here is derived from an EMBL/GenBank/DDBJ whole genome shotgun (WGS) entry which is preliminary data.</text>
</comment>
<feature type="chain" id="PRO_5040860251" evidence="1">
    <location>
        <begin position="24"/>
        <end position="425"/>
    </location>
</feature>
<dbReference type="RefSeq" id="WP_223707985.1">
    <property type="nucleotide sequence ID" value="NZ_JAINUY010000006.1"/>
</dbReference>
<organism evidence="2 3">
    <name type="scientific">Flavobacterium potami</name>
    <dbReference type="NCBI Taxonomy" id="2872310"/>
    <lineage>
        <taxon>Bacteria</taxon>
        <taxon>Pseudomonadati</taxon>
        <taxon>Bacteroidota</taxon>
        <taxon>Flavobacteriia</taxon>
        <taxon>Flavobacteriales</taxon>
        <taxon>Flavobacteriaceae</taxon>
        <taxon>Flavobacterium</taxon>
    </lineage>
</organism>
<dbReference type="Proteomes" id="UP001139366">
    <property type="component" value="Unassembled WGS sequence"/>
</dbReference>
<keyword evidence="3" id="KW-1185">Reference proteome</keyword>
<gene>
    <name evidence="2" type="ORF">K6T82_16820</name>
</gene>
<feature type="signal peptide" evidence="1">
    <location>
        <begin position="1"/>
        <end position="23"/>
    </location>
</feature>
<protein>
    <submittedName>
        <fullName evidence="2">Uncharacterized protein</fullName>
    </submittedName>
</protein>